<evidence type="ECO:0000313" key="1">
    <source>
        <dbReference type="EMBL" id="QSX94189.1"/>
    </source>
</evidence>
<gene>
    <name evidence="1" type="ORF">J3P46_15645</name>
</gene>
<proteinExistence type="predicted"/>
<dbReference type="AlphaFoldDB" id="A0AAJ4T392"/>
<dbReference type="GO" id="GO:0008374">
    <property type="term" value="F:O-acyltransferase activity"/>
    <property type="evidence" value="ECO:0007669"/>
    <property type="project" value="InterPro"/>
</dbReference>
<dbReference type="Gene3D" id="3.40.50.1820">
    <property type="entry name" value="alpha/beta hydrolase"/>
    <property type="match status" value="1"/>
</dbReference>
<dbReference type="InterPro" id="IPR029058">
    <property type="entry name" value="AB_hydrolase_fold"/>
</dbReference>
<organism evidence="1 2">
    <name type="scientific">Janthinobacterium lividum</name>
    <dbReference type="NCBI Taxonomy" id="29581"/>
    <lineage>
        <taxon>Bacteria</taxon>
        <taxon>Pseudomonadati</taxon>
        <taxon>Pseudomonadota</taxon>
        <taxon>Betaproteobacteria</taxon>
        <taxon>Burkholderiales</taxon>
        <taxon>Oxalobacteraceae</taxon>
        <taxon>Janthinobacterium</taxon>
    </lineage>
</organism>
<name>A0AAJ4T392_9BURK</name>
<dbReference type="PANTHER" id="PTHR11440">
    <property type="entry name" value="LECITHIN-CHOLESTEROL ACYLTRANSFERASE-RELATED"/>
    <property type="match status" value="1"/>
</dbReference>
<dbReference type="SUPFAM" id="SSF53474">
    <property type="entry name" value="alpha/beta-Hydrolases"/>
    <property type="match status" value="1"/>
</dbReference>
<dbReference type="InterPro" id="IPR003386">
    <property type="entry name" value="LACT/PDAT_acylTrfase"/>
</dbReference>
<dbReference type="EMBL" id="CP071520">
    <property type="protein sequence ID" value="QSX94189.1"/>
    <property type="molecule type" value="Genomic_DNA"/>
</dbReference>
<sequence>MKIAIILIPGIMGSVLEDNGKIVWPGSILELMRPYNHMDSLRKPDLVATDVIRSFSLFSQYDNIIDSLEKAGFQEGSEGNLRVFPYDWRKDNELAATALADLIDQFAASLGPDYRITLLAHSMGGLIGRCYLESGIFSNRPGFTTVASLITMGTPHRGAPMALSAAVGLEKRLFLSAEQVQEIANNDLFPSLYQLLPPQHEPFAWNRDVKENFKPEDIYEVNTAKKLGLSKSNLEAAQRFHKLLDLARRPLNVRYFFFAGTKEETTSGVQLVADGTRFSVMKMQRSYSGDGTVPFWSGSQSGIQTEPVSGEHGTIYQGRGLKLILGGLLGKRGVLATETASIEISVNPPVVNLESTIRVTINLPIGNQTLAGVIRLCRVVATEGLAPTGKRYTTNFQVNYSGPEIDHLTIVMKAPEYAGIYEVGFALDTNAEPLAKTTLVVQLAS</sequence>
<dbReference type="GO" id="GO:0006629">
    <property type="term" value="P:lipid metabolic process"/>
    <property type="evidence" value="ECO:0007669"/>
    <property type="project" value="InterPro"/>
</dbReference>
<dbReference type="Proteomes" id="UP000662821">
    <property type="component" value="Chromosome"/>
</dbReference>
<protein>
    <recommendedName>
        <fullName evidence="3">Lecithin:cholesterol acyltransferase</fullName>
    </recommendedName>
</protein>
<accession>A0AAJ4T392</accession>
<evidence type="ECO:0008006" key="3">
    <source>
        <dbReference type="Google" id="ProtNLM"/>
    </source>
</evidence>
<dbReference type="RefSeq" id="WP_151095263.1">
    <property type="nucleotide sequence ID" value="NZ_CP071520.1"/>
</dbReference>
<evidence type="ECO:0000313" key="2">
    <source>
        <dbReference type="Proteomes" id="UP000662821"/>
    </source>
</evidence>
<reference evidence="1 2" key="1">
    <citation type="submission" date="2021-03" db="EMBL/GenBank/DDBJ databases">
        <title>Draft genome sequence of Janthinobacterium sp. strain PLB02 isolated from infected primmorphs (Lubomirskia baicalensis).</title>
        <authorList>
            <person name="Chernogor L.I."/>
            <person name="Belikov S.I."/>
            <person name="Petrushin I.S."/>
        </authorList>
    </citation>
    <scope>NUCLEOTIDE SEQUENCE [LARGE SCALE GENOMIC DNA]</scope>
    <source>
        <strain evidence="1 2">PLB02</strain>
    </source>
</reference>
<dbReference type="Pfam" id="PF02450">
    <property type="entry name" value="LCAT"/>
    <property type="match status" value="1"/>
</dbReference>